<dbReference type="InterPro" id="IPR036397">
    <property type="entry name" value="RNaseH_sf"/>
</dbReference>
<dbReference type="InterPro" id="IPR013520">
    <property type="entry name" value="Ribonucl_H"/>
</dbReference>
<dbReference type="Proteomes" id="UP000193560">
    <property type="component" value="Unassembled WGS sequence"/>
</dbReference>
<comment type="subcellular location">
    <subcellularLocation>
        <location evidence="1">Cytoplasm</location>
    </subcellularLocation>
</comment>
<dbReference type="CDD" id="cd06143">
    <property type="entry name" value="PAN2_exo"/>
    <property type="match status" value="1"/>
</dbReference>
<keyword evidence="12" id="KW-1185">Reference proteome</keyword>
<dbReference type="EMBL" id="MCGE01000008">
    <property type="protein sequence ID" value="ORZ18884.1"/>
    <property type="molecule type" value="Genomic_DNA"/>
</dbReference>
<proteinExistence type="predicted"/>
<dbReference type="Pfam" id="PF00929">
    <property type="entry name" value="RNase_T"/>
    <property type="match status" value="1"/>
</dbReference>
<evidence type="ECO:0000256" key="3">
    <source>
        <dbReference type="ARBA" id="ARBA00022574"/>
    </source>
</evidence>
<feature type="domain" description="USP" evidence="10">
    <location>
        <begin position="270"/>
        <end position="686"/>
    </location>
</feature>
<dbReference type="Pfam" id="PF20770">
    <property type="entry name" value="PAN2_N"/>
    <property type="match status" value="1"/>
</dbReference>
<dbReference type="InterPro" id="IPR048841">
    <property type="entry name" value="PAN2_N"/>
</dbReference>
<dbReference type="OrthoDB" id="16516at2759"/>
<keyword evidence="7 11" id="KW-0378">Hydrolase</keyword>
<dbReference type="Gene3D" id="3.30.420.10">
    <property type="entry name" value="Ribonuclease H-like superfamily/Ribonuclease H"/>
    <property type="match status" value="1"/>
</dbReference>
<evidence type="ECO:0000256" key="9">
    <source>
        <dbReference type="SAM" id="MobiDB-lite"/>
    </source>
</evidence>
<reference evidence="11 12" key="1">
    <citation type="submission" date="2016-07" db="EMBL/GenBank/DDBJ databases">
        <title>Pervasive Adenine N6-methylation of Active Genes in Fungi.</title>
        <authorList>
            <consortium name="DOE Joint Genome Institute"/>
            <person name="Mondo S.J."/>
            <person name="Dannebaum R.O."/>
            <person name="Kuo R.C."/>
            <person name="Labutti K."/>
            <person name="Haridas S."/>
            <person name="Kuo A."/>
            <person name="Salamov A."/>
            <person name="Ahrendt S.R."/>
            <person name="Lipzen A."/>
            <person name="Sullivan W."/>
            <person name="Andreopoulos W.B."/>
            <person name="Clum A."/>
            <person name="Lindquist E."/>
            <person name="Daum C."/>
            <person name="Ramamoorthy G.K."/>
            <person name="Gryganskyi A."/>
            <person name="Culley D."/>
            <person name="Magnuson J.K."/>
            <person name="James T.Y."/>
            <person name="O'Malley M.A."/>
            <person name="Stajich J.E."/>
            <person name="Spatafora J.W."/>
            <person name="Visel A."/>
            <person name="Grigoriev I.V."/>
        </authorList>
    </citation>
    <scope>NUCLEOTIDE SEQUENCE [LARGE SCALE GENOMIC DNA]</scope>
    <source>
        <strain evidence="11 12">NRRL 1336</strain>
    </source>
</reference>
<protein>
    <submittedName>
        <fullName evidence="11">Ubiquitin carboxyl-terminal hydrolase-domain-containing protein</fullName>
    </submittedName>
</protein>
<feature type="region of interest" description="Disordered" evidence="9">
    <location>
        <begin position="535"/>
        <end position="565"/>
    </location>
</feature>
<keyword evidence="6" id="KW-0479">Metal-binding</keyword>
<dbReference type="GO" id="GO:0000289">
    <property type="term" value="P:nuclear-transcribed mRNA poly(A) tail shortening"/>
    <property type="evidence" value="ECO:0007669"/>
    <property type="project" value="TreeGrafter"/>
</dbReference>
<evidence type="ECO:0000256" key="7">
    <source>
        <dbReference type="ARBA" id="ARBA00022801"/>
    </source>
</evidence>
<organism evidence="11 12">
    <name type="scientific">Absidia repens</name>
    <dbReference type="NCBI Taxonomy" id="90262"/>
    <lineage>
        <taxon>Eukaryota</taxon>
        <taxon>Fungi</taxon>
        <taxon>Fungi incertae sedis</taxon>
        <taxon>Mucoromycota</taxon>
        <taxon>Mucoromycotina</taxon>
        <taxon>Mucoromycetes</taxon>
        <taxon>Mucorales</taxon>
        <taxon>Cunninghamellaceae</taxon>
        <taxon>Absidia</taxon>
    </lineage>
</organism>
<dbReference type="SUPFAM" id="SSF50978">
    <property type="entry name" value="WD40 repeat-like"/>
    <property type="match status" value="1"/>
</dbReference>
<keyword evidence="2" id="KW-0963">Cytoplasm</keyword>
<dbReference type="PANTHER" id="PTHR15728">
    <property type="entry name" value="DEADENYLATION COMPLEX CATALYTIC SUBUNIT PAN2"/>
    <property type="match status" value="1"/>
</dbReference>
<sequence length="968" mass="108122">MAIRSLAPIPFPSGPMFLKMHPTLSSTCLVGSQTGQFQMCDVSSLTMGSFAPPAHFYQVQSSSYITAMDISSSGQTLVFGDGNSFVHQYADRDNYVMNPYSLPVTTPDSTPSPNVMMNNETPLSSIGMPYYTEPLLSAWTSGAVYDVGHPTPQIDDDILKSIKTIDFVGYAPNPGTTHRNQVPRRKKQAHKKDIPKFRSEQERELLSATVVLDEAGELAHSGRRSSSVGEVLLDSRGIVMPKHYHHVEIQYSKFGVDDFDFGYYNRTLYGGLETNIRNSYCNSLLQVLYFILPLRQIAKCHIGTSCEKENCLLCELGFLFRMLEDSKGQNCQATNFLKAFSTIPQAGALGLFEPETPTRNISYSMLIQNFVRFILEQLHQEANTPGSNPVILKTLQKSAVVDDSVTADTTSETQSSSTTTATTTTQDTNANTPSTMQQLFGLQTLTQSKCGSCNNEMSRITYPFAVDLLYPKKQKKRTFTSLLKTSMYRENQTKAWCSNCQKYQSTTTKKIIQGLPSVLLINSGAYSSEEAAIWRQNGPSSSPKGRTDSPTQDSDSPSEPTSSSWLPERFGIYINGPDLTIKLLPHGKEIPPEFIGPPETCAIYELSSTILQAQAEEEAAHLVAQVKIPDTERMTYTSLTGLEEDEKAKSPWYVFNDFLVKRIRPEETTSFKGLWKTPAVIQYTRVDMDSLLDLSTLPSDVDYSLFFKEMSIAINPVEKPSYEILTKDEMPTPGTLIAIDSEFVALHQEETEIRSDGTKSLIRPSTLSLARLSVTRGEDGDKEGVPFIDDYIVTSEPVVDYLTEFSGIEADDLNPMTSQRTLVPLKVAYKKIRLLVDLGCVFIGHGLKKDFRIINILVPPEQIIDTVDIYHIRNRHRKISLRFLAWHLLDQEIQSEGHDSIVDAKTALILYKKYLEYRDNGTFGQVLEGVYAAGHKSNWLKGPKDTPSTVPSTPRVEQHTYFTPGWTL</sequence>
<dbReference type="GO" id="GO:0046872">
    <property type="term" value="F:metal ion binding"/>
    <property type="evidence" value="ECO:0007669"/>
    <property type="project" value="UniProtKB-KW"/>
</dbReference>
<dbReference type="STRING" id="90262.A0A1X2INN4"/>
<dbReference type="InterPro" id="IPR036322">
    <property type="entry name" value="WD40_repeat_dom_sf"/>
</dbReference>
<dbReference type="InterPro" id="IPR028889">
    <property type="entry name" value="USP"/>
</dbReference>
<dbReference type="Gene3D" id="2.130.10.10">
    <property type="entry name" value="YVTN repeat-like/Quinoprotein amine dehydrogenase"/>
    <property type="match status" value="1"/>
</dbReference>
<dbReference type="PANTHER" id="PTHR15728:SF0">
    <property type="entry name" value="PAN2-PAN3 DEADENYLATION COMPLEX CATALYTIC SUBUNIT PAN2"/>
    <property type="match status" value="1"/>
</dbReference>
<dbReference type="SUPFAM" id="SSF53098">
    <property type="entry name" value="Ribonuclease H-like"/>
    <property type="match status" value="1"/>
</dbReference>
<dbReference type="InterPro" id="IPR012337">
    <property type="entry name" value="RNaseH-like_sf"/>
</dbReference>
<evidence type="ECO:0000256" key="5">
    <source>
        <dbReference type="ARBA" id="ARBA00022722"/>
    </source>
</evidence>
<dbReference type="InterPro" id="IPR050785">
    <property type="entry name" value="PAN2-PAN3_catalytic_subunit"/>
</dbReference>
<name>A0A1X2INN4_9FUNG</name>
<dbReference type="PROSITE" id="PS50235">
    <property type="entry name" value="USP_3"/>
    <property type="match status" value="1"/>
</dbReference>
<evidence type="ECO:0000256" key="1">
    <source>
        <dbReference type="ARBA" id="ARBA00004496"/>
    </source>
</evidence>
<dbReference type="InterPro" id="IPR028881">
    <property type="entry name" value="PAN2_UCH_dom"/>
</dbReference>
<keyword evidence="3" id="KW-0853">WD repeat</keyword>
<dbReference type="Pfam" id="PF13423">
    <property type="entry name" value="UCH_1"/>
    <property type="match status" value="1"/>
</dbReference>
<dbReference type="GO" id="GO:0006397">
    <property type="term" value="P:mRNA processing"/>
    <property type="evidence" value="ECO:0007669"/>
    <property type="project" value="UniProtKB-KW"/>
</dbReference>
<feature type="region of interest" description="Disordered" evidence="9">
    <location>
        <begin position="173"/>
        <end position="195"/>
    </location>
</feature>
<evidence type="ECO:0000259" key="10">
    <source>
        <dbReference type="PROSITE" id="PS50235"/>
    </source>
</evidence>
<evidence type="ECO:0000256" key="6">
    <source>
        <dbReference type="ARBA" id="ARBA00022723"/>
    </source>
</evidence>
<dbReference type="AlphaFoldDB" id="A0A1X2INN4"/>
<comment type="caution">
    <text evidence="11">The sequence shown here is derived from an EMBL/GenBank/DDBJ whole genome shotgun (WGS) entry which is preliminary data.</text>
</comment>
<evidence type="ECO:0000313" key="11">
    <source>
        <dbReference type="EMBL" id="ORZ18884.1"/>
    </source>
</evidence>
<keyword evidence="5" id="KW-0540">Nuclease</keyword>
<dbReference type="InterPro" id="IPR038765">
    <property type="entry name" value="Papain-like_cys_pep_sf"/>
</dbReference>
<dbReference type="GO" id="GO:0031251">
    <property type="term" value="C:PAN complex"/>
    <property type="evidence" value="ECO:0007669"/>
    <property type="project" value="TreeGrafter"/>
</dbReference>
<keyword evidence="8" id="KW-0269">Exonuclease</keyword>
<evidence type="ECO:0000256" key="4">
    <source>
        <dbReference type="ARBA" id="ARBA00022664"/>
    </source>
</evidence>
<evidence type="ECO:0000256" key="8">
    <source>
        <dbReference type="ARBA" id="ARBA00022839"/>
    </source>
</evidence>
<evidence type="ECO:0000256" key="2">
    <source>
        <dbReference type="ARBA" id="ARBA00022490"/>
    </source>
</evidence>
<dbReference type="FunFam" id="3.30.420.10:FF:000028">
    <property type="entry name" value="PAN2-PAN3 deadenylation complex catalytic subunit PAN2"/>
    <property type="match status" value="1"/>
</dbReference>
<dbReference type="GO" id="GO:0004535">
    <property type="term" value="F:poly(A)-specific ribonuclease activity"/>
    <property type="evidence" value="ECO:0007669"/>
    <property type="project" value="TreeGrafter"/>
</dbReference>
<feature type="compositionally biased region" description="Low complexity" evidence="9">
    <location>
        <begin position="548"/>
        <end position="564"/>
    </location>
</feature>
<feature type="compositionally biased region" description="Basic residues" evidence="9">
    <location>
        <begin position="181"/>
        <end position="190"/>
    </location>
</feature>
<gene>
    <name evidence="11" type="ORF">BCR42DRAFT_234429</name>
</gene>
<evidence type="ECO:0000313" key="12">
    <source>
        <dbReference type="Proteomes" id="UP000193560"/>
    </source>
</evidence>
<dbReference type="GO" id="GO:0000932">
    <property type="term" value="C:P-body"/>
    <property type="evidence" value="ECO:0007669"/>
    <property type="project" value="TreeGrafter"/>
</dbReference>
<dbReference type="SUPFAM" id="SSF54001">
    <property type="entry name" value="Cysteine proteinases"/>
    <property type="match status" value="1"/>
</dbReference>
<dbReference type="Gene3D" id="3.90.70.10">
    <property type="entry name" value="Cysteine proteinases"/>
    <property type="match status" value="1"/>
</dbReference>
<accession>A0A1X2INN4</accession>
<keyword evidence="4" id="KW-0507">mRNA processing</keyword>
<feature type="region of interest" description="Disordered" evidence="9">
    <location>
        <begin position="406"/>
        <end position="433"/>
    </location>
</feature>
<dbReference type="InterPro" id="IPR015943">
    <property type="entry name" value="WD40/YVTN_repeat-like_dom_sf"/>
</dbReference>
<dbReference type="SMART" id="SM00479">
    <property type="entry name" value="EXOIII"/>
    <property type="match status" value="1"/>
</dbReference>
<dbReference type="GO" id="GO:0003676">
    <property type="term" value="F:nucleic acid binding"/>
    <property type="evidence" value="ECO:0007669"/>
    <property type="project" value="InterPro"/>
</dbReference>